<comment type="catalytic activity">
    <reaction evidence="5">
        <text>N-terminal L-methionyl-L-tyrosyl-[protein] + acetyl-CoA = N-terminal N(alpha)-acetyl-L-methionyl-L-tyrosyl-[protein] + CoA + H(+)</text>
        <dbReference type="Rhea" id="RHEA:50532"/>
        <dbReference type="Rhea" id="RHEA-COMP:12717"/>
        <dbReference type="Rhea" id="RHEA-COMP:12718"/>
        <dbReference type="ChEBI" id="CHEBI:15378"/>
        <dbReference type="ChEBI" id="CHEBI:57287"/>
        <dbReference type="ChEBI" id="CHEBI:57288"/>
        <dbReference type="ChEBI" id="CHEBI:133384"/>
        <dbReference type="ChEBI" id="CHEBI:133385"/>
        <dbReference type="EC" id="2.3.1.258"/>
    </reaction>
</comment>
<dbReference type="EMBL" id="CAJPIZ010018961">
    <property type="protein sequence ID" value="CAG2116755.1"/>
    <property type="molecule type" value="Genomic_DNA"/>
</dbReference>
<gene>
    <name evidence="13" type="ORF">OSB1V03_LOCUS16712</name>
</gene>
<comment type="catalytic activity">
    <reaction evidence="7">
        <text>N-terminal L-methionyl-L-lysyl-[protein] + acetyl-CoA = N-terminal N(alpha)-acetyl-L-methionyl-L-lysyl-[protein] + CoA + H(+)</text>
        <dbReference type="Rhea" id="RHEA:50580"/>
        <dbReference type="Rhea" id="RHEA-COMP:12734"/>
        <dbReference type="Rhea" id="RHEA-COMP:12735"/>
        <dbReference type="ChEBI" id="CHEBI:15378"/>
        <dbReference type="ChEBI" id="CHEBI:57287"/>
        <dbReference type="ChEBI" id="CHEBI:57288"/>
        <dbReference type="ChEBI" id="CHEBI:133406"/>
        <dbReference type="ChEBI" id="CHEBI:133407"/>
        <dbReference type="EC" id="2.3.1.258"/>
    </reaction>
</comment>
<dbReference type="CDD" id="cd04301">
    <property type="entry name" value="NAT_SF"/>
    <property type="match status" value="1"/>
</dbReference>
<evidence type="ECO:0000256" key="11">
    <source>
        <dbReference type="ARBA" id="ARBA00049454"/>
    </source>
</evidence>
<dbReference type="InterPro" id="IPR009003">
    <property type="entry name" value="Peptidase_S1_PA"/>
</dbReference>
<comment type="catalytic activity">
    <reaction evidence="8">
        <text>N-terminal L-methionyl-L-valyl-[protein] + acetyl-CoA = N-terminal N(alpha)-acetyl-L-methionyl-L-valyl-[protein] + CoA + H(+)</text>
        <dbReference type="Rhea" id="RHEA:50572"/>
        <dbReference type="Rhea" id="RHEA-COMP:12730"/>
        <dbReference type="Rhea" id="RHEA-COMP:12731"/>
        <dbReference type="ChEBI" id="CHEBI:15378"/>
        <dbReference type="ChEBI" id="CHEBI:57287"/>
        <dbReference type="ChEBI" id="CHEBI:57288"/>
        <dbReference type="ChEBI" id="CHEBI:133402"/>
        <dbReference type="ChEBI" id="CHEBI:133403"/>
        <dbReference type="EC" id="2.3.1.258"/>
    </reaction>
</comment>
<dbReference type="PROSITE" id="PS51186">
    <property type="entry name" value="GNAT"/>
    <property type="match status" value="1"/>
</dbReference>
<dbReference type="SUPFAM" id="SSF50494">
    <property type="entry name" value="Trypsin-like serine proteases"/>
    <property type="match status" value="1"/>
</dbReference>
<keyword evidence="14" id="KW-1185">Reference proteome</keyword>
<dbReference type="Proteomes" id="UP000759131">
    <property type="component" value="Unassembled WGS sequence"/>
</dbReference>
<evidence type="ECO:0000256" key="5">
    <source>
        <dbReference type="ARBA" id="ARBA00048335"/>
    </source>
</evidence>
<dbReference type="InterPro" id="IPR051556">
    <property type="entry name" value="N-term/lysine_N-AcTrnsfr"/>
</dbReference>
<evidence type="ECO:0000256" key="10">
    <source>
        <dbReference type="ARBA" id="ARBA00049103"/>
    </source>
</evidence>
<evidence type="ECO:0000313" key="14">
    <source>
        <dbReference type="Proteomes" id="UP000759131"/>
    </source>
</evidence>
<evidence type="ECO:0000256" key="9">
    <source>
        <dbReference type="ARBA" id="ARBA00049002"/>
    </source>
</evidence>
<dbReference type="GO" id="GO:0120518">
    <property type="term" value="F:protein N-terminal-methionine acetyltransferase activity"/>
    <property type="evidence" value="ECO:0007669"/>
    <property type="project" value="UniProtKB-EC"/>
</dbReference>
<protein>
    <recommendedName>
        <fullName evidence="3">N-terminal methionine N(alpha)-acetyltransferase NatE</fullName>
        <ecNumber evidence="3">2.3.1.258</ecNumber>
    </recommendedName>
</protein>
<evidence type="ECO:0000256" key="4">
    <source>
        <dbReference type="ARBA" id="ARBA00048251"/>
    </source>
</evidence>
<name>A0A7R9Q9P5_9ACAR</name>
<dbReference type="AlphaFoldDB" id="A0A7R9Q9P5"/>
<dbReference type="EMBL" id="OC873536">
    <property type="protein sequence ID" value="CAD7636688.1"/>
    <property type="molecule type" value="Genomic_DNA"/>
</dbReference>
<dbReference type="SUPFAM" id="SSF55729">
    <property type="entry name" value="Acyl-CoA N-acyltransferases (Nat)"/>
    <property type="match status" value="1"/>
</dbReference>
<evidence type="ECO:0000256" key="8">
    <source>
        <dbReference type="ARBA" id="ARBA00048799"/>
    </source>
</evidence>
<dbReference type="Pfam" id="PF00583">
    <property type="entry name" value="Acetyltransf_1"/>
    <property type="match status" value="1"/>
</dbReference>
<dbReference type="InterPro" id="IPR000182">
    <property type="entry name" value="GNAT_dom"/>
</dbReference>
<dbReference type="GO" id="GO:0031415">
    <property type="term" value="C:NatA complex"/>
    <property type="evidence" value="ECO:0007669"/>
    <property type="project" value="TreeGrafter"/>
</dbReference>
<evidence type="ECO:0000256" key="1">
    <source>
        <dbReference type="ARBA" id="ARBA00022679"/>
    </source>
</evidence>
<dbReference type="PANTHER" id="PTHR42919">
    <property type="entry name" value="N-ALPHA-ACETYLTRANSFERASE"/>
    <property type="match status" value="1"/>
</dbReference>
<reference evidence="13" key="1">
    <citation type="submission" date="2020-11" db="EMBL/GenBank/DDBJ databases">
        <authorList>
            <person name="Tran Van P."/>
        </authorList>
    </citation>
    <scope>NUCLEOTIDE SEQUENCE</scope>
</reference>
<comment type="catalytic activity">
    <reaction evidence="11">
        <text>N-terminal L-methionyl-L-threonyl-[protein] + acetyl-CoA = N-terminal N(alpha)-acetyl-L-methionyl-L-threonyl-[protein] + CoA + H(+)</text>
        <dbReference type="Rhea" id="RHEA:50576"/>
        <dbReference type="Rhea" id="RHEA-COMP:12732"/>
        <dbReference type="Rhea" id="RHEA-COMP:12733"/>
        <dbReference type="ChEBI" id="CHEBI:15378"/>
        <dbReference type="ChEBI" id="CHEBI:57287"/>
        <dbReference type="ChEBI" id="CHEBI:57288"/>
        <dbReference type="ChEBI" id="CHEBI:133404"/>
        <dbReference type="ChEBI" id="CHEBI:133405"/>
        <dbReference type="EC" id="2.3.1.258"/>
    </reaction>
</comment>
<accession>A0A7R9Q9P5</accession>
<keyword evidence="1" id="KW-0808">Transferase</keyword>
<evidence type="ECO:0000313" key="13">
    <source>
        <dbReference type="EMBL" id="CAD7636688.1"/>
    </source>
</evidence>
<evidence type="ECO:0000256" key="3">
    <source>
        <dbReference type="ARBA" id="ARBA00039121"/>
    </source>
</evidence>
<evidence type="ECO:0000256" key="7">
    <source>
        <dbReference type="ARBA" id="ARBA00048618"/>
    </source>
</evidence>
<evidence type="ECO:0000256" key="6">
    <source>
        <dbReference type="ARBA" id="ARBA00048490"/>
    </source>
</evidence>
<organism evidence="13">
    <name type="scientific">Medioppia subpectinata</name>
    <dbReference type="NCBI Taxonomy" id="1979941"/>
    <lineage>
        <taxon>Eukaryota</taxon>
        <taxon>Metazoa</taxon>
        <taxon>Ecdysozoa</taxon>
        <taxon>Arthropoda</taxon>
        <taxon>Chelicerata</taxon>
        <taxon>Arachnida</taxon>
        <taxon>Acari</taxon>
        <taxon>Acariformes</taxon>
        <taxon>Sarcoptiformes</taxon>
        <taxon>Oribatida</taxon>
        <taxon>Brachypylina</taxon>
        <taxon>Oppioidea</taxon>
        <taxon>Oppiidae</taxon>
        <taxon>Medioppia</taxon>
    </lineage>
</organism>
<dbReference type="EC" id="2.3.1.258" evidence="3"/>
<evidence type="ECO:0000259" key="12">
    <source>
        <dbReference type="PROSITE" id="PS51186"/>
    </source>
</evidence>
<evidence type="ECO:0000256" key="2">
    <source>
        <dbReference type="ARBA" id="ARBA00023315"/>
    </source>
</evidence>
<comment type="catalytic activity">
    <reaction evidence="9">
        <text>N-terminal L-methionyl-L-alanyl-[protein] + acetyl-CoA = N-terminal N(alpha)-acetyl-L-methionyl-L-alanyl-[protein] + CoA + H(+)</text>
        <dbReference type="Rhea" id="RHEA:50564"/>
        <dbReference type="Rhea" id="RHEA-COMP:12726"/>
        <dbReference type="Rhea" id="RHEA-COMP:12727"/>
        <dbReference type="ChEBI" id="CHEBI:15378"/>
        <dbReference type="ChEBI" id="CHEBI:57287"/>
        <dbReference type="ChEBI" id="CHEBI:57288"/>
        <dbReference type="ChEBI" id="CHEBI:133398"/>
        <dbReference type="ChEBI" id="CHEBI:133399"/>
        <dbReference type="EC" id="2.3.1.258"/>
    </reaction>
</comment>
<comment type="catalytic activity">
    <reaction evidence="6">
        <text>N-terminal L-methionyl-L-phenylalanyl-[protein] + acetyl-CoA = N-terminal N(alpha)-acetyl-L-methionyl-L-phenylalanyl-[protein] + CoA + H(+)</text>
        <dbReference type="Rhea" id="RHEA:50528"/>
        <dbReference type="Rhea" id="RHEA-COMP:12715"/>
        <dbReference type="Rhea" id="RHEA-COMP:12716"/>
        <dbReference type="ChEBI" id="CHEBI:15378"/>
        <dbReference type="ChEBI" id="CHEBI:57287"/>
        <dbReference type="ChEBI" id="CHEBI:57288"/>
        <dbReference type="ChEBI" id="CHEBI:133382"/>
        <dbReference type="ChEBI" id="CHEBI:133383"/>
        <dbReference type="EC" id="2.3.1.258"/>
    </reaction>
</comment>
<feature type="non-terminal residue" evidence="13">
    <location>
        <position position="1"/>
    </location>
</feature>
<comment type="catalytic activity">
    <reaction evidence="10">
        <text>N-terminal L-methionyl-L-leucyl-[protein] + acetyl-CoA = N-terminal N(alpha)-acetyl-L-methionyl-L-leucyl-[protein] + CoA + H(+)</text>
        <dbReference type="Rhea" id="RHEA:50520"/>
        <dbReference type="Rhea" id="RHEA-COMP:12711"/>
        <dbReference type="Rhea" id="RHEA-COMP:12712"/>
        <dbReference type="ChEBI" id="CHEBI:15378"/>
        <dbReference type="ChEBI" id="CHEBI:57287"/>
        <dbReference type="ChEBI" id="CHEBI:57288"/>
        <dbReference type="ChEBI" id="CHEBI:133377"/>
        <dbReference type="ChEBI" id="CHEBI:133378"/>
        <dbReference type="EC" id="2.3.1.258"/>
    </reaction>
</comment>
<comment type="catalytic activity">
    <reaction evidence="4">
        <text>N-terminal L-methionyl-L-seryl-[protein] + acetyl-CoA = N-terminal N(alpha)-acetyl-L-methionyl-L-seryl-[protein] + CoA + H(+)</text>
        <dbReference type="Rhea" id="RHEA:50568"/>
        <dbReference type="Rhea" id="RHEA-COMP:12728"/>
        <dbReference type="Rhea" id="RHEA-COMP:12729"/>
        <dbReference type="ChEBI" id="CHEBI:15378"/>
        <dbReference type="ChEBI" id="CHEBI:57287"/>
        <dbReference type="ChEBI" id="CHEBI:57288"/>
        <dbReference type="ChEBI" id="CHEBI:133400"/>
        <dbReference type="ChEBI" id="CHEBI:133401"/>
        <dbReference type="EC" id="2.3.1.258"/>
    </reaction>
</comment>
<dbReference type="PANTHER" id="PTHR42919:SF8">
    <property type="entry name" value="N-ALPHA-ACETYLTRANSFERASE 50"/>
    <property type="match status" value="1"/>
</dbReference>
<dbReference type="OrthoDB" id="47374at2759"/>
<sequence length="327" mass="37235">AFGNPDIDYSLSMGVIRDGDRGANTISDGTYKYLQKSIDPNLKFINHNCKLSAGFPGGPLVNDSGQVVGINWRGSLKFSDHFATPSHKVKAMGQKINSVTDLQQLVNSYESGDVLKQWKRQSVANIGFKPEILSFRKALMMGPNDNQKPPFDNFDDTNQLPLYTGNNHIVDQIVVRDVSPDTLRPLKTLIETVFPFKYSDQFYNNMLNDREWTKLAYHNDQLIGEISCRIEVMASGRRRLYIQSFGCLAAYRRQGIGSRLFAQIMSQAESDSSLTSVYLHVRTDNTVAIKLYEKFGFKFVKTIPHFYYDDFHFPPTDAFVYEKPLKH</sequence>
<feature type="domain" description="N-acetyltransferase" evidence="12">
    <location>
        <begin position="173"/>
        <end position="326"/>
    </location>
</feature>
<dbReference type="Gene3D" id="2.40.10.120">
    <property type="match status" value="1"/>
</dbReference>
<dbReference type="Gene3D" id="3.40.630.30">
    <property type="match status" value="1"/>
</dbReference>
<dbReference type="InterPro" id="IPR016181">
    <property type="entry name" value="Acyl_CoA_acyltransferase"/>
</dbReference>
<dbReference type="GO" id="GO:0007064">
    <property type="term" value="P:mitotic sister chromatid cohesion"/>
    <property type="evidence" value="ECO:0007669"/>
    <property type="project" value="TreeGrafter"/>
</dbReference>
<proteinExistence type="predicted"/>
<keyword evidence="2" id="KW-0012">Acyltransferase</keyword>